<dbReference type="RefSeq" id="WP_132516696.1">
    <property type="nucleotide sequence ID" value="NZ_SMKP01000184.1"/>
</dbReference>
<feature type="transmembrane region" description="Helical" evidence="1">
    <location>
        <begin position="12"/>
        <end position="37"/>
    </location>
</feature>
<sequence length="141" mass="14445">MNVSRRERGNVVIETVLIFPPLLLLILAAIVAGRIVIAHAAVEAAARDAARQASLARTPLAAQQAALTSAASLLQAESLHCAPQVHIDTTGFGAPVGSPATVSARVTCTVALGDVTIPGMPGSKTITANFTSPLDPFRGRS</sequence>
<proteinExistence type="predicted"/>
<evidence type="ECO:0000259" key="2">
    <source>
        <dbReference type="Pfam" id="PF07811"/>
    </source>
</evidence>
<accession>A0A4R4W3Q8</accession>
<dbReference type="OrthoDB" id="4869119at2"/>
<dbReference type="InterPro" id="IPR012495">
    <property type="entry name" value="TadE-like_dom"/>
</dbReference>
<dbReference type="Pfam" id="PF07811">
    <property type="entry name" value="TadE"/>
    <property type="match status" value="1"/>
</dbReference>
<comment type="caution">
    <text evidence="3">The sequence shown here is derived from an EMBL/GenBank/DDBJ whole genome shotgun (WGS) entry which is preliminary data.</text>
</comment>
<name>A0A4R4W3Q8_9ACTN</name>
<evidence type="ECO:0000313" key="3">
    <source>
        <dbReference type="EMBL" id="TDD13162.1"/>
    </source>
</evidence>
<feature type="domain" description="TadE-like" evidence="2">
    <location>
        <begin position="9"/>
        <end position="51"/>
    </location>
</feature>
<evidence type="ECO:0000256" key="1">
    <source>
        <dbReference type="SAM" id="Phobius"/>
    </source>
</evidence>
<keyword evidence="1" id="KW-0812">Transmembrane</keyword>
<dbReference type="AlphaFoldDB" id="A0A4R4W3Q8"/>
<protein>
    <submittedName>
        <fullName evidence="3">Pilus assembly protein</fullName>
    </submittedName>
</protein>
<dbReference type="EMBL" id="SMKP01000184">
    <property type="protein sequence ID" value="TDD13162.1"/>
    <property type="molecule type" value="Genomic_DNA"/>
</dbReference>
<gene>
    <name evidence="3" type="ORF">E1294_42055</name>
</gene>
<evidence type="ECO:0000313" key="4">
    <source>
        <dbReference type="Proteomes" id="UP000294543"/>
    </source>
</evidence>
<dbReference type="Proteomes" id="UP000294543">
    <property type="component" value="Unassembled WGS sequence"/>
</dbReference>
<organism evidence="3 4">
    <name type="scientific">Nonomuraea diastatica</name>
    <dbReference type="NCBI Taxonomy" id="1848329"/>
    <lineage>
        <taxon>Bacteria</taxon>
        <taxon>Bacillati</taxon>
        <taxon>Actinomycetota</taxon>
        <taxon>Actinomycetes</taxon>
        <taxon>Streptosporangiales</taxon>
        <taxon>Streptosporangiaceae</taxon>
        <taxon>Nonomuraea</taxon>
    </lineage>
</organism>
<keyword evidence="1" id="KW-1133">Transmembrane helix</keyword>
<keyword evidence="1" id="KW-0472">Membrane</keyword>
<keyword evidence="4" id="KW-1185">Reference proteome</keyword>
<reference evidence="3 4" key="1">
    <citation type="submission" date="2019-03" db="EMBL/GenBank/DDBJ databases">
        <title>Draft genome sequences of novel Actinobacteria.</title>
        <authorList>
            <person name="Sahin N."/>
            <person name="Ay H."/>
            <person name="Saygin H."/>
        </authorList>
    </citation>
    <scope>NUCLEOTIDE SEQUENCE [LARGE SCALE GENOMIC DNA]</scope>
    <source>
        <strain evidence="3 4">KC712</strain>
    </source>
</reference>